<dbReference type="AlphaFoldDB" id="A0AAI8YZC7"/>
<sequence length="137" mass="15739">MDARIDRDAALKQLKSQTRMPTQTWYEWFWGIKKHTPARPTDAATSTALRDAFRQMLDQIEPPDVFKPSEVAQLLSDSDLNSLGYEKWEEALPGVYELAFELREFGDCEILRKGVVVGDEVGIRDLEGPIRIRRVVM</sequence>
<evidence type="ECO:0000313" key="2">
    <source>
        <dbReference type="Proteomes" id="UP001296104"/>
    </source>
</evidence>
<dbReference type="InterPro" id="IPR036390">
    <property type="entry name" value="WH_DNA-bd_sf"/>
</dbReference>
<proteinExistence type="predicted"/>
<gene>
    <name evidence="1" type="ORF">LECACI_7A004756</name>
</gene>
<dbReference type="InterPro" id="IPR021660">
    <property type="entry name" value="DUF3253"/>
</dbReference>
<dbReference type="Gene3D" id="1.10.10.10">
    <property type="entry name" value="Winged helix-like DNA-binding domain superfamily/Winged helix DNA-binding domain"/>
    <property type="match status" value="1"/>
</dbReference>
<evidence type="ECO:0000313" key="1">
    <source>
        <dbReference type="EMBL" id="CAK4020903.1"/>
    </source>
</evidence>
<organism evidence="1 2">
    <name type="scientific">Lecanosticta acicola</name>
    <dbReference type="NCBI Taxonomy" id="111012"/>
    <lineage>
        <taxon>Eukaryota</taxon>
        <taxon>Fungi</taxon>
        <taxon>Dikarya</taxon>
        <taxon>Ascomycota</taxon>
        <taxon>Pezizomycotina</taxon>
        <taxon>Dothideomycetes</taxon>
        <taxon>Dothideomycetidae</taxon>
        <taxon>Mycosphaerellales</taxon>
        <taxon>Mycosphaerellaceae</taxon>
        <taxon>Lecanosticta</taxon>
    </lineage>
</organism>
<accession>A0AAI8YZC7</accession>
<reference evidence="1" key="1">
    <citation type="submission" date="2023-11" db="EMBL/GenBank/DDBJ databases">
        <authorList>
            <person name="Alioto T."/>
            <person name="Alioto T."/>
            <person name="Gomez Garrido J."/>
        </authorList>
    </citation>
    <scope>NUCLEOTIDE SEQUENCE</scope>
</reference>
<protein>
    <submittedName>
        <fullName evidence="1">Uncharacterized protein</fullName>
    </submittedName>
</protein>
<comment type="caution">
    <text evidence="1">The sequence shown here is derived from an EMBL/GenBank/DDBJ whole genome shotgun (WGS) entry which is preliminary data.</text>
</comment>
<dbReference type="Pfam" id="PF11625">
    <property type="entry name" value="DUF3253"/>
    <property type="match status" value="1"/>
</dbReference>
<dbReference type="InterPro" id="IPR036388">
    <property type="entry name" value="WH-like_DNA-bd_sf"/>
</dbReference>
<dbReference type="Proteomes" id="UP001296104">
    <property type="component" value="Unassembled WGS sequence"/>
</dbReference>
<dbReference type="EMBL" id="CAVMBE010000027">
    <property type="protein sequence ID" value="CAK4020903.1"/>
    <property type="molecule type" value="Genomic_DNA"/>
</dbReference>
<keyword evidence="2" id="KW-1185">Reference proteome</keyword>
<name>A0AAI8YZC7_9PEZI</name>
<dbReference type="SUPFAM" id="SSF46785">
    <property type="entry name" value="Winged helix' DNA-binding domain"/>
    <property type="match status" value="1"/>
</dbReference>